<dbReference type="SUPFAM" id="SSF90123">
    <property type="entry name" value="ABC transporter transmembrane region"/>
    <property type="match status" value="2"/>
</dbReference>
<dbReference type="InterPro" id="IPR027417">
    <property type="entry name" value="P-loop_NTPase"/>
</dbReference>
<dbReference type="CDD" id="cd03244">
    <property type="entry name" value="ABCC_MRP_domain2"/>
    <property type="match status" value="1"/>
</dbReference>
<feature type="transmembrane region" description="Helical" evidence="11">
    <location>
        <begin position="141"/>
        <end position="161"/>
    </location>
</feature>
<evidence type="ECO:0000259" key="12">
    <source>
        <dbReference type="PROSITE" id="PS50893"/>
    </source>
</evidence>
<dbReference type="SMART" id="SM00382">
    <property type="entry name" value="AAA"/>
    <property type="match status" value="2"/>
</dbReference>
<dbReference type="FunFam" id="1.20.1560.10:FF:000006">
    <property type="entry name" value="ATP-binding cassette, sub-family C (CFTR/MRP), member 9"/>
    <property type="match status" value="1"/>
</dbReference>
<proteinExistence type="inferred from homology"/>
<keyword evidence="6" id="KW-0547">Nucleotide-binding</keyword>
<accession>A0A507C9J2</accession>
<dbReference type="InterPro" id="IPR036640">
    <property type="entry name" value="ABC1_TM_sf"/>
</dbReference>
<feature type="transmembrane region" description="Helical" evidence="11">
    <location>
        <begin position="560"/>
        <end position="584"/>
    </location>
</feature>
<dbReference type="PROSITE" id="PS50929">
    <property type="entry name" value="ABC_TM1F"/>
    <property type="match status" value="2"/>
</dbReference>
<feature type="transmembrane region" description="Helical" evidence="11">
    <location>
        <begin position="1213"/>
        <end position="1243"/>
    </location>
</feature>
<dbReference type="PANTHER" id="PTHR24223:SF456">
    <property type="entry name" value="MULTIDRUG RESISTANCE-ASSOCIATED PROTEIN LETHAL(2)03659"/>
    <property type="match status" value="1"/>
</dbReference>
<feature type="transmembrane region" description="Helical" evidence="11">
    <location>
        <begin position="108"/>
        <end position="129"/>
    </location>
</feature>
<dbReference type="Gene3D" id="3.40.50.300">
    <property type="entry name" value="P-loop containing nucleotide triphosphate hydrolases"/>
    <property type="match status" value="2"/>
</dbReference>
<dbReference type="CDD" id="cd18580">
    <property type="entry name" value="ABC_6TM_ABCC_D2"/>
    <property type="match status" value="1"/>
</dbReference>
<evidence type="ECO:0000256" key="2">
    <source>
        <dbReference type="ARBA" id="ARBA00009726"/>
    </source>
</evidence>
<feature type="compositionally biased region" description="Basic and acidic residues" evidence="10">
    <location>
        <begin position="768"/>
        <end position="781"/>
    </location>
</feature>
<evidence type="ECO:0000313" key="14">
    <source>
        <dbReference type="EMBL" id="TPX37747.1"/>
    </source>
</evidence>
<feature type="transmembrane region" description="Helical" evidence="11">
    <location>
        <begin position="20"/>
        <end position="44"/>
    </location>
</feature>
<evidence type="ECO:0000256" key="9">
    <source>
        <dbReference type="ARBA" id="ARBA00023136"/>
    </source>
</evidence>
<dbReference type="CDD" id="cd03250">
    <property type="entry name" value="ABCC_MRP_domain1"/>
    <property type="match status" value="1"/>
</dbReference>
<dbReference type="InterPro" id="IPR050173">
    <property type="entry name" value="ABC_transporter_C-like"/>
</dbReference>
<feature type="transmembrane region" description="Helical" evidence="11">
    <location>
        <begin position="51"/>
        <end position="71"/>
    </location>
</feature>
<evidence type="ECO:0000256" key="8">
    <source>
        <dbReference type="ARBA" id="ARBA00022989"/>
    </source>
</evidence>
<feature type="transmembrane region" description="Helical" evidence="11">
    <location>
        <begin position="1319"/>
        <end position="1339"/>
    </location>
</feature>
<evidence type="ECO:0000256" key="1">
    <source>
        <dbReference type="ARBA" id="ARBA00004141"/>
    </source>
</evidence>
<dbReference type="InterPro" id="IPR005226">
    <property type="entry name" value="UPF0014_fam"/>
</dbReference>
<comment type="caution">
    <text evidence="14">The sequence shown here is derived from an EMBL/GenBank/DDBJ whole genome shotgun (WGS) entry which is preliminary data.</text>
</comment>
<dbReference type="GO" id="GO:0016887">
    <property type="term" value="F:ATP hydrolysis activity"/>
    <property type="evidence" value="ECO:0007669"/>
    <property type="project" value="InterPro"/>
</dbReference>
<feature type="transmembrane region" description="Helical" evidence="11">
    <location>
        <begin position="238"/>
        <end position="261"/>
    </location>
</feature>
<dbReference type="Proteomes" id="UP000319731">
    <property type="component" value="Unassembled WGS sequence"/>
</dbReference>
<evidence type="ECO:0000256" key="11">
    <source>
        <dbReference type="SAM" id="Phobius"/>
    </source>
</evidence>
<evidence type="ECO:0000256" key="10">
    <source>
        <dbReference type="SAM" id="MobiDB-lite"/>
    </source>
</evidence>
<feature type="transmembrane region" description="Helical" evidence="11">
    <location>
        <begin position="533"/>
        <end position="553"/>
    </location>
</feature>
<dbReference type="InterPro" id="IPR011527">
    <property type="entry name" value="ABC1_TM_dom"/>
</dbReference>
<dbReference type="OrthoDB" id="6500128at2759"/>
<feature type="region of interest" description="Disordered" evidence="10">
    <location>
        <begin position="752"/>
        <end position="783"/>
    </location>
</feature>
<evidence type="ECO:0000256" key="4">
    <source>
        <dbReference type="ARBA" id="ARBA00022692"/>
    </source>
</evidence>
<dbReference type="PROSITE" id="PS50893">
    <property type="entry name" value="ABC_TRANSPORTER_2"/>
    <property type="match status" value="2"/>
</dbReference>
<keyword evidence="5" id="KW-0677">Repeat</keyword>
<dbReference type="Gene3D" id="1.20.1560.10">
    <property type="entry name" value="ABC transporter type 1, transmembrane domain"/>
    <property type="match status" value="2"/>
</dbReference>
<feature type="transmembrane region" description="Helical" evidence="11">
    <location>
        <begin position="458"/>
        <end position="482"/>
    </location>
</feature>
<dbReference type="GO" id="GO:0005524">
    <property type="term" value="F:ATP binding"/>
    <property type="evidence" value="ECO:0007669"/>
    <property type="project" value="UniProtKB-KW"/>
</dbReference>
<comment type="subcellular location">
    <subcellularLocation>
        <location evidence="1">Membrane</location>
        <topology evidence="1">Multi-pass membrane protein</topology>
    </subcellularLocation>
</comment>
<dbReference type="Pfam" id="PF03649">
    <property type="entry name" value="UPF0014"/>
    <property type="match status" value="1"/>
</dbReference>
<dbReference type="EMBL" id="QEAO01000002">
    <property type="protein sequence ID" value="TPX37747.1"/>
    <property type="molecule type" value="Genomic_DNA"/>
</dbReference>
<protein>
    <submittedName>
        <fullName evidence="14">Uncharacterized protein</fullName>
    </submittedName>
</protein>
<feature type="domain" description="ABC transporter" evidence="12">
    <location>
        <begin position="1408"/>
        <end position="1644"/>
    </location>
</feature>
<dbReference type="PANTHER" id="PTHR24223">
    <property type="entry name" value="ATP-BINDING CASSETTE SUB-FAMILY C"/>
    <property type="match status" value="1"/>
</dbReference>
<evidence type="ECO:0000256" key="6">
    <source>
        <dbReference type="ARBA" id="ARBA00022741"/>
    </source>
</evidence>
<evidence type="ECO:0000313" key="15">
    <source>
        <dbReference type="Proteomes" id="UP000319731"/>
    </source>
</evidence>
<feature type="transmembrane region" description="Helical" evidence="11">
    <location>
        <begin position="646"/>
        <end position="665"/>
    </location>
</feature>
<dbReference type="FunFam" id="3.40.50.300:FF:000163">
    <property type="entry name" value="Multidrug resistance-associated protein member 4"/>
    <property type="match status" value="1"/>
</dbReference>
<evidence type="ECO:0000256" key="5">
    <source>
        <dbReference type="ARBA" id="ARBA00022737"/>
    </source>
</evidence>
<evidence type="ECO:0000259" key="13">
    <source>
        <dbReference type="PROSITE" id="PS50929"/>
    </source>
</evidence>
<dbReference type="InterPro" id="IPR044726">
    <property type="entry name" value="ABCC_6TM_D2"/>
</dbReference>
<dbReference type="FunFam" id="1.20.1560.10:FF:000014">
    <property type="entry name" value="Multidrug resistance-associated protein member 4"/>
    <property type="match status" value="1"/>
</dbReference>
<keyword evidence="8 11" id="KW-1133">Transmembrane helix</keyword>
<comment type="similarity">
    <text evidence="2">Belongs to the ABC transporter superfamily. ABCC family. Conjugate transporter (TC 3.A.1.208) subfamily.</text>
</comment>
<keyword evidence="9 11" id="KW-0472">Membrane</keyword>
<evidence type="ECO:0000256" key="3">
    <source>
        <dbReference type="ARBA" id="ARBA00022448"/>
    </source>
</evidence>
<feature type="domain" description="ABC transmembrane type-1" evidence="13">
    <location>
        <begin position="1093"/>
        <end position="1372"/>
    </location>
</feature>
<dbReference type="InterPro" id="IPR003593">
    <property type="entry name" value="AAA+_ATPase"/>
</dbReference>
<organism evidence="14 15">
    <name type="scientific">Synchytrium microbalum</name>
    <dbReference type="NCBI Taxonomy" id="1806994"/>
    <lineage>
        <taxon>Eukaryota</taxon>
        <taxon>Fungi</taxon>
        <taxon>Fungi incertae sedis</taxon>
        <taxon>Chytridiomycota</taxon>
        <taxon>Chytridiomycota incertae sedis</taxon>
        <taxon>Chytridiomycetes</taxon>
        <taxon>Synchytriales</taxon>
        <taxon>Synchytriaceae</taxon>
        <taxon>Synchytrium</taxon>
    </lineage>
</organism>
<dbReference type="STRING" id="1806994.A0A507C9J2"/>
<gene>
    <name evidence="14" type="ORF">SmJEL517_g00607</name>
</gene>
<feature type="domain" description="ABC transmembrane type-1" evidence="13">
    <location>
        <begin position="421"/>
        <end position="700"/>
    </location>
</feature>
<sequence length="1675" mass="185016">MSLPNNGTDCGGGDVDELTVGSVALASSFILVNCVVSAFFGLGLELDYIVSALRCLIQLSVLGLLLEPVFAHDENPYMVFGLTSLLILLSAIEIVYNKARITHRYMFANVLLSILVPTLSIGYIGLKFAIGAEPFWAARRFVPMLGMLLGNSMNAQAVALSHTLTQLTSQKEIIEMRLAYGASRWEAAQSVCIDATRIALLPALNSMSVTGLIAIPGMMTGQILGGSPIVTAVRYQQIITFMISASAALASVIATMYIGLLPVSKLKHFGMAAPSTRLRSFLKSWTKNSDQNNEQEPKELIKTLTGDDELDITNATVTNDVKKVPLDHKPVDNGLPPLSRLKNWDESSWLYRWSFTFVEEMTKRGYRKELTPEEMPAICDQDRSEKLSDMFLDLWEKEVKKNGKNAKLWRAAVWTYAPKYFLAGFLLGLKTIAELGQANLLGAVLRYFQDPTQSQSTGFAYAGGLALCVFAAGILHHVSFFVAIRVGMQVRVGLIAAIYRKCLRLSSSANASSSGVIINVISNDVQRFEDASIFINHIWVTPIQICLVLYFVYNNIGVAAFAGFAMSLMYIPLQYFFGYLFGILRDKVLSGRDDRIKTLSDMLHGMQVVKLYSWENPFKDRIVKLRDTELHFTGKANTLRAINEGLFFSSAGLISLFAFGTYWLLGNTLSPSKVFMTVYLHGLIRETVGNALPKCIQFSTEARVSLGRIQEFFLQPEVGDKELSKEGAELLASYQDPTVLVAAKDASFAWLTGRPDSSEEDTASSTDAKTDIPEKQNDPLHRPPVLQHVSFTLKRGEVLGVCGPVGSGKTSLVSAILGEMEQVGGVLAVASKKLSYSSQTPWIASGTVKENILFGAPFDESRYKEVVRVCALERDLEIFPNGDETVVGERGVTLSGGQKARLSLARACYYESDICILDDPLSAVDSKVGRVLFEQCIKEFLKDRAVLLVTHQLQYVTRCEKVLVLEGGIPISFGTFDYVASHAASRFAEAMREFLNRPDLDQTVDETDAEEEKPVVKAASIRISTAVEEEDDVVRPLGTTVAESPAVELGAGNDKLDPDANQEMTKETNVIGTVSWSIYKKYFSAGAGWLSLVGLLVLMIVGQAAQVGGDYWLSRWAGTLPANQSNPIFPALYLTLVALQLTMGMTRSLVFFNIALNSTKNIFVSMLTNVLRTPMSFFQFNPSGRILNRFAKDLALADEMLPQTLFDFVQCCFIMGGVFIITAVILPPILAVIPVILTVFYWLRKFYMASSRQVKRLEALSRSPVYSNIPATLDGLPLIRAFQAQNRFWKRFVTLQNENTRLWFAFLCGARYLGFRTDLICAVYLTAVVFMGVGLRSYLNLPASLMGLSLSSALNLMGLAQWAFRQSAEVETLMVSMERILEYTELPAEAPEITSLRPPSNWPDKGEVEVTNLSLTYPGTDTPVLNNITVRFEPGKKIGIVGRTGAGKSSFLQALFRLVEPEGHITIDGINTGDIGLHDLRSRLSIIPQEPFCFSGDLRFNLDPFDQYSDTQLWSALEAVELKRVVEKMPLKMESEVAENGSNWSVGERQLICLARAILRNSRLIVMDEATSNVDLHTDALIQRAIRSQDGLFAASTVLTIAHRLGTVIDFDYIMVLDHGELVEFGTPYTLLCNSDTWFAKMVHEMGEEAENHLKLKAKEASEAQAVVADAKKTN</sequence>
<dbReference type="GO" id="GO:0016020">
    <property type="term" value="C:membrane"/>
    <property type="evidence" value="ECO:0007669"/>
    <property type="project" value="UniProtKB-SubCell"/>
</dbReference>
<reference evidence="14 15" key="1">
    <citation type="journal article" date="2019" name="Sci. Rep.">
        <title>Comparative genomics of chytrid fungi reveal insights into the obligate biotrophic and pathogenic lifestyle of Synchytrium endobioticum.</title>
        <authorList>
            <person name="van de Vossenberg B.T.L.H."/>
            <person name="Warris S."/>
            <person name="Nguyen H.D.T."/>
            <person name="van Gent-Pelzer M.P.E."/>
            <person name="Joly D.L."/>
            <person name="van de Geest H.C."/>
            <person name="Bonants P.J.M."/>
            <person name="Smith D.S."/>
            <person name="Levesque C.A."/>
            <person name="van der Lee T.A.J."/>
        </authorList>
    </citation>
    <scope>NUCLEOTIDE SEQUENCE [LARGE SCALE GENOMIC DNA]</scope>
    <source>
        <strain evidence="14 15">JEL517</strain>
    </source>
</reference>
<dbReference type="InterPro" id="IPR044746">
    <property type="entry name" value="ABCC_6TM_D1"/>
</dbReference>
<dbReference type="FunFam" id="3.40.50.300:FF:000973">
    <property type="entry name" value="Multidrug resistance-associated protein 4"/>
    <property type="match status" value="1"/>
</dbReference>
<dbReference type="InterPro" id="IPR003439">
    <property type="entry name" value="ABC_transporter-like_ATP-bd"/>
</dbReference>
<dbReference type="SUPFAM" id="SSF52540">
    <property type="entry name" value="P-loop containing nucleoside triphosphate hydrolases"/>
    <property type="match status" value="2"/>
</dbReference>
<feature type="transmembrane region" description="Helical" evidence="11">
    <location>
        <begin position="77"/>
        <end position="96"/>
    </location>
</feature>
<feature type="transmembrane region" description="Helical" evidence="11">
    <location>
        <begin position="1087"/>
        <end position="1108"/>
    </location>
</feature>
<evidence type="ECO:0000256" key="7">
    <source>
        <dbReference type="ARBA" id="ARBA00022840"/>
    </source>
</evidence>
<keyword evidence="3" id="KW-0813">Transport</keyword>
<keyword evidence="4 11" id="KW-0812">Transmembrane</keyword>
<dbReference type="Pfam" id="PF00664">
    <property type="entry name" value="ABC_membrane"/>
    <property type="match status" value="2"/>
</dbReference>
<dbReference type="GeneID" id="42001833"/>
<feature type="transmembrane region" description="Helical" evidence="11">
    <location>
        <begin position="198"/>
        <end position="218"/>
    </location>
</feature>
<dbReference type="RefSeq" id="XP_031027658.1">
    <property type="nucleotide sequence ID" value="XM_031166536.1"/>
</dbReference>
<keyword evidence="15" id="KW-1185">Reference proteome</keyword>
<dbReference type="GO" id="GO:0140359">
    <property type="term" value="F:ABC-type transporter activity"/>
    <property type="evidence" value="ECO:0007669"/>
    <property type="project" value="InterPro"/>
</dbReference>
<dbReference type="Pfam" id="PF00005">
    <property type="entry name" value="ABC_tran"/>
    <property type="match status" value="2"/>
</dbReference>
<keyword evidence="7" id="KW-0067">ATP-binding</keyword>
<feature type="domain" description="ABC transporter" evidence="12">
    <location>
        <begin position="768"/>
        <end position="992"/>
    </location>
</feature>
<dbReference type="CDD" id="cd18579">
    <property type="entry name" value="ABC_6TM_ABCC_D1"/>
    <property type="match status" value="1"/>
</dbReference>
<feature type="transmembrane region" description="Helical" evidence="11">
    <location>
        <begin position="420"/>
        <end position="438"/>
    </location>
</feature>
<name>A0A507C9J2_9FUNG</name>